<gene>
    <name evidence="3" type="ORF">OKIOD_LOCUS2952</name>
</gene>
<protein>
    <submittedName>
        <fullName evidence="3">Oidioi.mRNA.OKI2018_I69.PAR.g11394.t1.cds</fullName>
    </submittedName>
</protein>
<evidence type="ECO:0000256" key="1">
    <source>
        <dbReference type="SAM" id="MobiDB-lite"/>
    </source>
</evidence>
<evidence type="ECO:0000313" key="4">
    <source>
        <dbReference type="Proteomes" id="UP001158576"/>
    </source>
</evidence>
<feature type="region of interest" description="Disordered" evidence="1">
    <location>
        <begin position="1"/>
        <end position="30"/>
    </location>
</feature>
<evidence type="ECO:0000313" key="3">
    <source>
        <dbReference type="EMBL" id="CAG5086893.1"/>
    </source>
</evidence>
<name>A0ABN7RVA4_OIKDI</name>
<feature type="region of interest" description="Disordered" evidence="1">
    <location>
        <begin position="132"/>
        <end position="164"/>
    </location>
</feature>
<dbReference type="InterPro" id="IPR029332">
    <property type="entry name" value="PEHE_dom"/>
</dbReference>
<feature type="domain" description="PEHE" evidence="2">
    <location>
        <begin position="233"/>
        <end position="345"/>
    </location>
</feature>
<proteinExistence type="predicted"/>
<reference evidence="3 4" key="1">
    <citation type="submission" date="2021-04" db="EMBL/GenBank/DDBJ databases">
        <authorList>
            <person name="Bliznina A."/>
        </authorList>
    </citation>
    <scope>NUCLEOTIDE SEQUENCE [LARGE SCALE GENOMIC DNA]</scope>
</reference>
<accession>A0ABN7RVA4</accession>
<dbReference type="Proteomes" id="UP001158576">
    <property type="component" value="Chromosome PAR"/>
</dbReference>
<feature type="compositionally biased region" description="Polar residues" evidence="1">
    <location>
        <begin position="13"/>
        <end position="27"/>
    </location>
</feature>
<dbReference type="SMART" id="SM01300">
    <property type="entry name" value="PEHE"/>
    <property type="match status" value="1"/>
</dbReference>
<evidence type="ECO:0000259" key="2">
    <source>
        <dbReference type="PROSITE" id="PS52052"/>
    </source>
</evidence>
<dbReference type="Gene3D" id="6.10.250.3170">
    <property type="match status" value="1"/>
</dbReference>
<keyword evidence="4" id="KW-1185">Reference proteome</keyword>
<dbReference type="EMBL" id="OU015568">
    <property type="protein sequence ID" value="CAG5086893.1"/>
    <property type="molecule type" value="Genomic_DNA"/>
</dbReference>
<sequence length="394" mass="45903">MNKDMRSLRKLAKSTQKNENTNPGNTVSEEKYLRLSEEYRMKVDELEAKNSKLEVEKDDWKRKFSELEAKYAESTNKNTILEESNTELKSRVKSLEEDVAWLKLPKDARRRQQHRQQRERAQNAKKIEAILKNQHFQDDPTEYTVPPSRRNGRESTGSSTPGRVEEPVFDSKYLKKYDFVDKSLYVPTDTIKFKEGEFVKAQPLHRCSTGHINSIKEQLMEENKENMSNHEPEIETQSFRLLDIDSDEFEGEESEEDLSDSAFEKRHAKLEIAERKMVQKDKIAQQQQKKLRLEEKANEEKFPYPPHLYSGNDIQAIAVGKEKPALTVFGAELPAYEENSFSLPWIISQQQLYKARQAKRKVEGSKIRLNFPFHISVSIFNPSQVGQLRSSVTK</sequence>
<organism evidence="3 4">
    <name type="scientific">Oikopleura dioica</name>
    <name type="common">Tunicate</name>
    <dbReference type="NCBI Taxonomy" id="34765"/>
    <lineage>
        <taxon>Eukaryota</taxon>
        <taxon>Metazoa</taxon>
        <taxon>Chordata</taxon>
        <taxon>Tunicata</taxon>
        <taxon>Appendicularia</taxon>
        <taxon>Copelata</taxon>
        <taxon>Oikopleuridae</taxon>
        <taxon>Oikopleura</taxon>
    </lineage>
</organism>
<dbReference type="PROSITE" id="PS52052">
    <property type="entry name" value="PEHE"/>
    <property type="match status" value="1"/>
</dbReference>